<dbReference type="Pfam" id="PF07690">
    <property type="entry name" value="MFS_1"/>
    <property type="match status" value="1"/>
</dbReference>
<dbReference type="EMBL" id="JAFREM010000008">
    <property type="protein sequence ID" value="MBO1305556.1"/>
    <property type="molecule type" value="Genomic_DNA"/>
</dbReference>
<feature type="transmembrane region" description="Helical" evidence="6">
    <location>
        <begin position="298"/>
        <end position="317"/>
    </location>
</feature>
<dbReference type="SUPFAM" id="SSF103473">
    <property type="entry name" value="MFS general substrate transporter"/>
    <property type="match status" value="1"/>
</dbReference>
<keyword evidence="2" id="KW-0813">Transport</keyword>
<dbReference type="PROSITE" id="PS50850">
    <property type="entry name" value="MFS"/>
    <property type="match status" value="1"/>
</dbReference>
<evidence type="ECO:0000256" key="1">
    <source>
        <dbReference type="ARBA" id="ARBA00004651"/>
    </source>
</evidence>
<feature type="domain" description="Major facilitator superfamily (MFS) profile" evidence="7">
    <location>
        <begin position="18"/>
        <end position="458"/>
    </location>
</feature>
<organism evidence="8 9">
    <name type="scientific">Candidatus Enterococcus moelleringii</name>
    <dbReference type="NCBI Taxonomy" id="2815325"/>
    <lineage>
        <taxon>Bacteria</taxon>
        <taxon>Bacillati</taxon>
        <taxon>Bacillota</taxon>
        <taxon>Bacilli</taxon>
        <taxon>Lactobacillales</taxon>
        <taxon>Enterococcaceae</taxon>
        <taxon>Enterococcus</taxon>
    </lineage>
</organism>
<dbReference type="InterPro" id="IPR036259">
    <property type="entry name" value="MFS_trans_sf"/>
</dbReference>
<gene>
    <name evidence="8" type="ORF">JZO70_05260</name>
</gene>
<evidence type="ECO:0000259" key="7">
    <source>
        <dbReference type="PROSITE" id="PS50850"/>
    </source>
</evidence>
<comment type="caution">
    <text evidence="8">The sequence shown here is derived from an EMBL/GenBank/DDBJ whole genome shotgun (WGS) entry which is preliminary data.</text>
</comment>
<keyword evidence="5 6" id="KW-0472">Membrane</keyword>
<evidence type="ECO:0000256" key="3">
    <source>
        <dbReference type="ARBA" id="ARBA00022692"/>
    </source>
</evidence>
<evidence type="ECO:0000256" key="4">
    <source>
        <dbReference type="ARBA" id="ARBA00022989"/>
    </source>
</evidence>
<accession>A0ABS3L7G4</accession>
<feature type="transmembrane region" description="Helical" evidence="6">
    <location>
        <begin position="354"/>
        <end position="374"/>
    </location>
</feature>
<sequence length="460" mass="50328">MEKRSVMYDQVDSDVKKLMPCLLVLFVLANLMVQAFVTVSPLIATNFNISASTASIQATITTITLGVCSVVYGALSDYIPVKKLLVFGISVLSIGSILGFAFQGSYGMIVLARAIQTMGQAAISSLYLVIASRYLEGSTKIKYFAYFTACFQLAQAAGVLVGGIITTYISWQLLLLIPLFSILFIPAVMKYTPLEEQREKKKVDIIGLVLFSGMIVFLTLFVDGLRMQFLLIMLALLVIFMVYINRNKEAFITPTFFRENKRYIRALSIVIGIYLVQFSFSFVYTFVITDGYQEALSLVSYILLPAYIAATIVGGVGDKITNRLGRFNTILLGMLMITLGLFVAGLFISQGRVLLAFAGILFFVGFNTLYSPLLDTVTGTLPMDEIGRGIGLNDLSINISGSLGVAICGKLIASRVTEGVNIFSINSHLVTYQNIFFILGIIALAAILSFQLSKKKLVNG</sequence>
<feature type="transmembrane region" description="Helical" evidence="6">
    <location>
        <begin position="143"/>
        <end position="165"/>
    </location>
</feature>
<dbReference type="PANTHER" id="PTHR42718">
    <property type="entry name" value="MAJOR FACILITATOR SUPERFAMILY MULTIDRUG TRANSPORTER MFSC"/>
    <property type="match status" value="1"/>
</dbReference>
<feature type="transmembrane region" description="Helical" evidence="6">
    <location>
        <begin position="329"/>
        <end position="348"/>
    </location>
</feature>
<dbReference type="PANTHER" id="PTHR42718:SF35">
    <property type="entry name" value="BLL0718 PROTEIN"/>
    <property type="match status" value="1"/>
</dbReference>
<feature type="transmembrane region" description="Helical" evidence="6">
    <location>
        <begin position="171"/>
        <end position="191"/>
    </location>
</feature>
<feature type="transmembrane region" description="Helical" evidence="6">
    <location>
        <begin position="56"/>
        <end position="75"/>
    </location>
</feature>
<feature type="transmembrane region" description="Helical" evidence="6">
    <location>
        <begin position="203"/>
        <end position="222"/>
    </location>
</feature>
<feature type="transmembrane region" description="Helical" evidence="6">
    <location>
        <begin position="21"/>
        <end position="44"/>
    </location>
</feature>
<evidence type="ECO:0000313" key="8">
    <source>
        <dbReference type="EMBL" id="MBO1305556.1"/>
    </source>
</evidence>
<keyword evidence="3 6" id="KW-0812">Transmembrane</keyword>
<feature type="transmembrane region" description="Helical" evidence="6">
    <location>
        <begin position="84"/>
        <end position="102"/>
    </location>
</feature>
<dbReference type="RefSeq" id="WP_207672495.1">
    <property type="nucleotide sequence ID" value="NZ_JAFREM010000008.1"/>
</dbReference>
<keyword evidence="9" id="KW-1185">Reference proteome</keyword>
<dbReference type="InterPro" id="IPR020846">
    <property type="entry name" value="MFS_dom"/>
</dbReference>
<keyword evidence="4 6" id="KW-1133">Transmembrane helix</keyword>
<feature type="transmembrane region" description="Helical" evidence="6">
    <location>
        <begin position="266"/>
        <end position="286"/>
    </location>
</feature>
<dbReference type="Proteomes" id="UP000664601">
    <property type="component" value="Unassembled WGS sequence"/>
</dbReference>
<comment type="subcellular location">
    <subcellularLocation>
        <location evidence="1">Cell membrane</location>
        <topology evidence="1">Multi-pass membrane protein</topology>
    </subcellularLocation>
</comment>
<evidence type="ECO:0000256" key="2">
    <source>
        <dbReference type="ARBA" id="ARBA00022448"/>
    </source>
</evidence>
<feature type="transmembrane region" description="Helical" evidence="6">
    <location>
        <begin position="395"/>
        <end position="413"/>
    </location>
</feature>
<protein>
    <submittedName>
        <fullName evidence="8">MFS transporter</fullName>
    </submittedName>
</protein>
<evidence type="ECO:0000256" key="6">
    <source>
        <dbReference type="SAM" id="Phobius"/>
    </source>
</evidence>
<dbReference type="PRINTS" id="PR01036">
    <property type="entry name" value="TCRTETB"/>
</dbReference>
<feature type="transmembrane region" description="Helical" evidence="6">
    <location>
        <begin position="108"/>
        <end position="131"/>
    </location>
</feature>
<feature type="transmembrane region" description="Helical" evidence="6">
    <location>
        <begin position="228"/>
        <end position="245"/>
    </location>
</feature>
<evidence type="ECO:0000256" key="5">
    <source>
        <dbReference type="ARBA" id="ARBA00023136"/>
    </source>
</evidence>
<dbReference type="Gene3D" id="1.20.1250.20">
    <property type="entry name" value="MFS general substrate transporter like domains"/>
    <property type="match status" value="1"/>
</dbReference>
<reference evidence="8 9" key="1">
    <citation type="submission" date="2021-03" db="EMBL/GenBank/DDBJ databases">
        <title>Enterococcal diversity collection.</title>
        <authorList>
            <person name="Gilmore M.S."/>
            <person name="Schwartzman J."/>
            <person name="Van Tyne D."/>
            <person name="Martin M."/>
            <person name="Earl A.M."/>
            <person name="Manson A.L."/>
            <person name="Straub T."/>
            <person name="Salamzade R."/>
            <person name="Saavedra J."/>
            <person name="Lebreton F."/>
            <person name="Prichula J."/>
            <person name="Schaufler K."/>
            <person name="Gaca A."/>
            <person name="Sgardioli B."/>
            <person name="Wagenaar J."/>
            <person name="Strong T."/>
        </authorList>
    </citation>
    <scope>NUCLEOTIDE SEQUENCE [LARGE SCALE GENOMIC DNA]</scope>
    <source>
        <strain evidence="8 9">669A</strain>
    </source>
</reference>
<name>A0ABS3L7G4_9ENTE</name>
<feature type="transmembrane region" description="Helical" evidence="6">
    <location>
        <begin position="433"/>
        <end position="452"/>
    </location>
</feature>
<dbReference type="InterPro" id="IPR011701">
    <property type="entry name" value="MFS"/>
</dbReference>
<dbReference type="Gene3D" id="1.20.1720.10">
    <property type="entry name" value="Multidrug resistance protein D"/>
    <property type="match status" value="1"/>
</dbReference>
<evidence type="ECO:0000313" key="9">
    <source>
        <dbReference type="Proteomes" id="UP000664601"/>
    </source>
</evidence>
<proteinExistence type="predicted"/>